<feature type="transmembrane region" description="Helical" evidence="2">
    <location>
        <begin position="72"/>
        <end position="94"/>
    </location>
</feature>
<sequence>MTPEEAVPLWAEIVVACLLITSALFAVTAAWGLVRLKNFFQRMHPPALGSTGSAWCVTLASIVYFSTLQGELVLHVWLIIILLSITVPVTAMLLGRAALFRGRQSGNTSLPPALQPKTTYEPGIDDPSQPAEDIKKII</sequence>
<evidence type="ECO:0000313" key="3">
    <source>
        <dbReference type="EMBL" id="MET4576610.1"/>
    </source>
</evidence>
<reference evidence="3 4" key="1">
    <citation type="submission" date="2024-06" db="EMBL/GenBank/DDBJ databases">
        <title>Sorghum-associated microbial communities from plants grown in Nebraska, USA.</title>
        <authorList>
            <person name="Schachtman D."/>
        </authorList>
    </citation>
    <scope>NUCLEOTIDE SEQUENCE [LARGE SCALE GENOMIC DNA]</scope>
    <source>
        <strain evidence="3 4">2709</strain>
    </source>
</reference>
<name>A0ABV2Q6H0_9BURK</name>
<keyword evidence="2" id="KW-0812">Transmembrane</keyword>
<dbReference type="EMBL" id="JBEPSH010000003">
    <property type="protein sequence ID" value="MET4576610.1"/>
    <property type="molecule type" value="Genomic_DNA"/>
</dbReference>
<keyword evidence="4" id="KW-1185">Reference proteome</keyword>
<comment type="caution">
    <text evidence="3">The sequence shown here is derived from an EMBL/GenBank/DDBJ whole genome shotgun (WGS) entry which is preliminary data.</text>
</comment>
<dbReference type="Pfam" id="PF03334">
    <property type="entry name" value="PhaG_MnhG_YufB"/>
    <property type="match status" value="1"/>
</dbReference>
<gene>
    <name evidence="3" type="ORF">ABIE13_001719</name>
</gene>
<protein>
    <submittedName>
        <fullName evidence="3">Multicomponent K+:H+ antiporter subunit G</fullName>
    </submittedName>
</protein>
<proteinExistence type="predicted"/>
<dbReference type="PANTHER" id="PTHR34703">
    <property type="entry name" value="ANTIPORTER SUBUNIT MNHG2-RELATED"/>
    <property type="match status" value="1"/>
</dbReference>
<accession>A0ABV2Q6H0</accession>
<feature type="transmembrane region" description="Helical" evidence="2">
    <location>
        <begin position="46"/>
        <end position="66"/>
    </location>
</feature>
<feature type="transmembrane region" description="Helical" evidence="2">
    <location>
        <begin position="13"/>
        <end position="34"/>
    </location>
</feature>
<evidence type="ECO:0000313" key="4">
    <source>
        <dbReference type="Proteomes" id="UP001549320"/>
    </source>
</evidence>
<dbReference type="InterPro" id="IPR005133">
    <property type="entry name" value="PhaG_MnhG_YufB"/>
</dbReference>
<evidence type="ECO:0000256" key="1">
    <source>
        <dbReference type="SAM" id="MobiDB-lite"/>
    </source>
</evidence>
<dbReference type="NCBIfam" id="TIGR01300">
    <property type="entry name" value="CPA3_mnhG_phaG"/>
    <property type="match status" value="1"/>
</dbReference>
<dbReference type="Proteomes" id="UP001549320">
    <property type="component" value="Unassembled WGS sequence"/>
</dbReference>
<dbReference type="NCBIfam" id="NF009315">
    <property type="entry name" value="PRK12674.1-4"/>
    <property type="match status" value="1"/>
</dbReference>
<feature type="region of interest" description="Disordered" evidence="1">
    <location>
        <begin position="103"/>
        <end position="138"/>
    </location>
</feature>
<dbReference type="PANTHER" id="PTHR34703:SF1">
    <property type="entry name" value="ANTIPORTER SUBUNIT MNHG2-RELATED"/>
    <property type="match status" value="1"/>
</dbReference>
<evidence type="ECO:0000256" key="2">
    <source>
        <dbReference type="SAM" id="Phobius"/>
    </source>
</evidence>
<keyword evidence="2" id="KW-1133">Transmembrane helix</keyword>
<keyword evidence="2" id="KW-0472">Membrane</keyword>
<organism evidence="3 4">
    <name type="scientific">Ottowia thiooxydans</name>
    <dbReference type="NCBI Taxonomy" id="219182"/>
    <lineage>
        <taxon>Bacteria</taxon>
        <taxon>Pseudomonadati</taxon>
        <taxon>Pseudomonadota</taxon>
        <taxon>Betaproteobacteria</taxon>
        <taxon>Burkholderiales</taxon>
        <taxon>Comamonadaceae</taxon>
        <taxon>Ottowia</taxon>
    </lineage>
</organism>
<dbReference type="RefSeq" id="WP_354442679.1">
    <property type="nucleotide sequence ID" value="NZ_JBEPSH010000003.1"/>
</dbReference>